<dbReference type="SUPFAM" id="SSF52777">
    <property type="entry name" value="CoA-dependent acyltransferases"/>
    <property type="match status" value="2"/>
</dbReference>
<dbReference type="CDD" id="cd19544">
    <property type="entry name" value="E-C_NRPS"/>
    <property type="match status" value="1"/>
</dbReference>
<feature type="non-terminal residue" evidence="2">
    <location>
        <position position="1"/>
    </location>
</feature>
<evidence type="ECO:0000313" key="2">
    <source>
        <dbReference type="EMBL" id="KTT68741.1"/>
    </source>
</evidence>
<feature type="domain" description="Condensation" evidence="1">
    <location>
        <begin position="82"/>
        <end position="516"/>
    </location>
</feature>
<sequence length="517" mass="56769">ARDHRYTHTYDRRQRQMCILDRPVLADLAGTLGSRDEVVVPPNAIPAGCERITPQMLPLIDLDQGDIDRIAARVPGGVANIQDIYALSPLQEGILFHHLLAAQGDPYLLVAQVAFADRALLDRYVAALQQVVDRHDILRTAFFWQGLSMAAQVVLREARLSVEEIALDPRDGPAGEQLARRFDPRHYRIDLSEAPLQRLKVAYDAGQQRWVVQWLQHHLIGDHSTMETLFAEVGVLLEDSAAVLAPAQPFRNLVAHARLGMPAEEHERFFRDMLGDIDEPTTPFGLSDVHRDGDAVAQAFLHLPQALNDRLRAQARRLGVSLASLCHLAWGQVLARATGREAVVFGTVLFGRMHGGEGSDGAMGLFINTLPLRLDLDGTGVEDSVRAAHARLAGLLRHEHASLATAQRCSGVPAQTPLFSALLNYRHNSPPSEVSQGEADPGLEWLGAEERTNYPFALSVEDFGDALGLTAQVVDTLPAERVCGYMERALESLADALETAPDTPVRELDVLPAGERR</sequence>
<dbReference type="GO" id="GO:0003824">
    <property type="term" value="F:catalytic activity"/>
    <property type="evidence" value="ECO:0007669"/>
    <property type="project" value="InterPro"/>
</dbReference>
<dbReference type="PATRIC" id="fig|33051.3.peg.3745"/>
<comment type="caution">
    <text evidence="2">The sequence shown here is derived from an EMBL/GenBank/DDBJ whole genome shotgun (WGS) entry which is preliminary data.</text>
</comment>
<dbReference type="Pfam" id="PF00668">
    <property type="entry name" value="Condensation"/>
    <property type="match status" value="1"/>
</dbReference>
<feature type="non-terminal residue" evidence="2">
    <location>
        <position position="517"/>
    </location>
</feature>
<evidence type="ECO:0000259" key="1">
    <source>
        <dbReference type="Pfam" id="PF00668"/>
    </source>
</evidence>
<dbReference type="GO" id="GO:0044550">
    <property type="term" value="P:secondary metabolite biosynthetic process"/>
    <property type="evidence" value="ECO:0007669"/>
    <property type="project" value="TreeGrafter"/>
</dbReference>
<dbReference type="PANTHER" id="PTHR45527">
    <property type="entry name" value="NONRIBOSOMAL PEPTIDE SYNTHETASE"/>
    <property type="match status" value="1"/>
</dbReference>
<gene>
    <name evidence="2" type="ORF">NS319_12530</name>
</gene>
<dbReference type="Proteomes" id="UP000072867">
    <property type="component" value="Unassembled WGS sequence"/>
</dbReference>
<dbReference type="AlphaFoldDB" id="A0A147HV35"/>
<name>A0A147HV35_9SPHN</name>
<evidence type="ECO:0000313" key="3">
    <source>
        <dbReference type="Proteomes" id="UP000072867"/>
    </source>
</evidence>
<organism evidence="2 3">
    <name type="scientific">Sphingomonas sanguinis</name>
    <dbReference type="NCBI Taxonomy" id="33051"/>
    <lineage>
        <taxon>Bacteria</taxon>
        <taxon>Pseudomonadati</taxon>
        <taxon>Pseudomonadota</taxon>
        <taxon>Alphaproteobacteria</taxon>
        <taxon>Sphingomonadales</taxon>
        <taxon>Sphingomonadaceae</taxon>
        <taxon>Sphingomonas</taxon>
    </lineage>
</organism>
<reference evidence="2 3" key="1">
    <citation type="journal article" date="2016" name="Front. Microbiol.">
        <title>Genomic Resource of Rice Seed Associated Bacteria.</title>
        <authorList>
            <person name="Midha S."/>
            <person name="Bansal K."/>
            <person name="Sharma S."/>
            <person name="Kumar N."/>
            <person name="Patil P.P."/>
            <person name="Chaudhry V."/>
            <person name="Patil P.B."/>
        </authorList>
    </citation>
    <scope>NUCLEOTIDE SEQUENCE [LARGE SCALE GENOMIC DNA]</scope>
    <source>
        <strain evidence="2 3">NS319</strain>
    </source>
</reference>
<dbReference type="InterPro" id="IPR023213">
    <property type="entry name" value="CAT-like_dom_sf"/>
</dbReference>
<proteinExistence type="predicted"/>
<dbReference type="InterPro" id="IPR001242">
    <property type="entry name" value="Condensation_dom"/>
</dbReference>
<protein>
    <submittedName>
        <fullName evidence="2">Peptide synthetase</fullName>
    </submittedName>
</protein>
<accession>A0A147HV35</accession>
<dbReference type="EMBL" id="LDTD01000089">
    <property type="protein sequence ID" value="KTT68741.1"/>
    <property type="molecule type" value="Genomic_DNA"/>
</dbReference>
<dbReference type="PANTHER" id="PTHR45527:SF1">
    <property type="entry name" value="FATTY ACID SYNTHASE"/>
    <property type="match status" value="1"/>
</dbReference>
<dbReference type="GO" id="GO:0005737">
    <property type="term" value="C:cytoplasm"/>
    <property type="evidence" value="ECO:0007669"/>
    <property type="project" value="TreeGrafter"/>
</dbReference>
<dbReference type="Gene3D" id="3.30.559.30">
    <property type="entry name" value="Nonribosomal peptide synthetase, condensation domain"/>
    <property type="match status" value="1"/>
</dbReference>
<dbReference type="GO" id="GO:0043041">
    <property type="term" value="P:amino acid activation for nonribosomal peptide biosynthetic process"/>
    <property type="evidence" value="ECO:0007669"/>
    <property type="project" value="TreeGrafter"/>
</dbReference>
<dbReference type="Gene3D" id="3.30.559.10">
    <property type="entry name" value="Chloramphenicol acetyltransferase-like domain"/>
    <property type="match status" value="1"/>
</dbReference>
<dbReference type="GO" id="GO:0031177">
    <property type="term" value="F:phosphopantetheine binding"/>
    <property type="evidence" value="ECO:0007669"/>
    <property type="project" value="TreeGrafter"/>
</dbReference>